<name>A0ABP7C3V5_9ACTN</name>
<accession>A0ABP7C3V5</accession>
<reference evidence="3" key="1">
    <citation type="journal article" date="2019" name="Int. J. Syst. Evol. Microbiol.">
        <title>The Global Catalogue of Microorganisms (GCM) 10K type strain sequencing project: providing services to taxonomists for standard genome sequencing and annotation.</title>
        <authorList>
            <consortium name="The Broad Institute Genomics Platform"/>
            <consortium name="The Broad Institute Genome Sequencing Center for Infectious Disease"/>
            <person name="Wu L."/>
            <person name="Ma J."/>
        </authorList>
    </citation>
    <scope>NUCLEOTIDE SEQUENCE [LARGE SCALE GENOMIC DNA]</scope>
    <source>
        <strain evidence="3">JCM 16904</strain>
    </source>
</reference>
<dbReference type="Proteomes" id="UP001500902">
    <property type="component" value="Unassembled WGS sequence"/>
</dbReference>
<keyword evidence="1" id="KW-0732">Signal</keyword>
<protein>
    <recommendedName>
        <fullName evidence="4">Lactococcin 972 family bacteriocin</fullName>
    </recommendedName>
</protein>
<evidence type="ECO:0000256" key="1">
    <source>
        <dbReference type="SAM" id="SignalP"/>
    </source>
</evidence>
<dbReference type="RefSeq" id="WP_344882362.1">
    <property type="nucleotide sequence ID" value="NZ_BAAAZP010000090.1"/>
</dbReference>
<comment type="caution">
    <text evidence="2">The sequence shown here is derived from an EMBL/GenBank/DDBJ whole genome shotgun (WGS) entry which is preliminary data.</text>
</comment>
<gene>
    <name evidence="2" type="ORF">GCM10022224_048920</name>
</gene>
<feature type="signal peptide" evidence="1">
    <location>
        <begin position="1"/>
        <end position="30"/>
    </location>
</feature>
<evidence type="ECO:0000313" key="2">
    <source>
        <dbReference type="EMBL" id="GAA3678947.1"/>
    </source>
</evidence>
<proteinExistence type="predicted"/>
<dbReference type="EMBL" id="BAAAZP010000090">
    <property type="protein sequence ID" value="GAA3678947.1"/>
    <property type="molecule type" value="Genomic_DNA"/>
</dbReference>
<sequence length="108" mass="11095">MSGLRGSVGTAAACLGLMVPAGIPAAPAGAAVHAVRAGSPKDSGNSWKSGNYLGRGRAVNSGNFENANGAVKSNITYSGANYANGPQCVFGRKVTVKKSCWPAWRWRK</sequence>
<evidence type="ECO:0000313" key="3">
    <source>
        <dbReference type="Proteomes" id="UP001500902"/>
    </source>
</evidence>
<keyword evidence="3" id="KW-1185">Reference proteome</keyword>
<organism evidence="2 3">
    <name type="scientific">Nonomuraea antimicrobica</name>
    <dbReference type="NCBI Taxonomy" id="561173"/>
    <lineage>
        <taxon>Bacteria</taxon>
        <taxon>Bacillati</taxon>
        <taxon>Actinomycetota</taxon>
        <taxon>Actinomycetes</taxon>
        <taxon>Streptosporangiales</taxon>
        <taxon>Streptosporangiaceae</taxon>
        <taxon>Nonomuraea</taxon>
    </lineage>
</organism>
<feature type="chain" id="PRO_5047201979" description="Lactococcin 972 family bacteriocin" evidence="1">
    <location>
        <begin position="31"/>
        <end position="108"/>
    </location>
</feature>
<evidence type="ECO:0008006" key="4">
    <source>
        <dbReference type="Google" id="ProtNLM"/>
    </source>
</evidence>